<evidence type="ECO:0000313" key="2">
    <source>
        <dbReference type="Proteomes" id="UP001058124"/>
    </source>
</evidence>
<evidence type="ECO:0000313" key="1">
    <source>
        <dbReference type="EMBL" id="GKX56855.1"/>
    </source>
</evidence>
<organism evidence="1 2">
    <name type="scientific">Leminorella grimontii</name>
    <dbReference type="NCBI Taxonomy" id="82981"/>
    <lineage>
        <taxon>Bacteria</taxon>
        <taxon>Pseudomonadati</taxon>
        <taxon>Pseudomonadota</taxon>
        <taxon>Gammaproteobacteria</taxon>
        <taxon>Enterobacterales</taxon>
        <taxon>Budviciaceae</taxon>
        <taxon>Leminorella</taxon>
    </lineage>
</organism>
<dbReference type="PANTHER" id="PTHR11102">
    <property type="entry name" value="SEL-1-LIKE PROTEIN"/>
    <property type="match status" value="1"/>
</dbReference>
<dbReference type="EMBL" id="BRLH01000009">
    <property type="protein sequence ID" value="GKX56855.1"/>
    <property type="molecule type" value="Genomic_DNA"/>
</dbReference>
<protein>
    <recommendedName>
        <fullName evidence="3">Sel1 repeat family protein</fullName>
    </recommendedName>
</protein>
<accession>A0AAV5N5K0</accession>
<dbReference type="AlphaFoldDB" id="A0AAV5N5K0"/>
<keyword evidence="2" id="KW-1185">Reference proteome</keyword>
<dbReference type="InterPro" id="IPR011990">
    <property type="entry name" value="TPR-like_helical_dom_sf"/>
</dbReference>
<dbReference type="SUPFAM" id="SSF81901">
    <property type="entry name" value="HCP-like"/>
    <property type="match status" value="2"/>
</dbReference>
<dbReference type="Pfam" id="PF08238">
    <property type="entry name" value="Sel1"/>
    <property type="match status" value="6"/>
</dbReference>
<dbReference type="RefSeq" id="WP_051155740.1">
    <property type="nucleotide sequence ID" value="NZ_BRLH01000009.1"/>
</dbReference>
<sequence>MAKGIFSFIGQLMQQAGTKKPSQPELNEAEIEKLQQRVEQGDAAAFEELVTRLGGTIPTYSEDEQGDEEFQDTLDLAKAGIPEAQYNVAVSYENGQGIEENLDLAIYWYEQAGELGLVEAQDRVARVYAIKKRDDEAAVKWFRKAAEQNYAAAQYALGLYYESGEVVKRDPVKACDLFRKAAEQGNAEAQHMLGGAYRTGNGVEQNGQLAHYWLLRAAEQDEASAQCDLAGMYFEGKIIERDMEQVFYWSQKSAQLGNAAAQNNLGYLYFQGEGVEKNNLLAYAWVRVAEISGSKASLETKKDIEQELDAKTLKAAQALAQEYIEKYTS</sequence>
<gene>
    <name evidence="1" type="ORF">SOASR030_29670</name>
</gene>
<dbReference type="PANTHER" id="PTHR11102:SF160">
    <property type="entry name" value="ERAD-ASSOCIATED E3 UBIQUITIN-PROTEIN LIGASE COMPONENT HRD3"/>
    <property type="match status" value="1"/>
</dbReference>
<comment type="caution">
    <text evidence="1">The sequence shown here is derived from an EMBL/GenBank/DDBJ whole genome shotgun (WGS) entry which is preliminary data.</text>
</comment>
<dbReference type="Gene3D" id="1.25.40.10">
    <property type="entry name" value="Tetratricopeptide repeat domain"/>
    <property type="match status" value="2"/>
</dbReference>
<dbReference type="InterPro" id="IPR006597">
    <property type="entry name" value="Sel1-like"/>
</dbReference>
<dbReference type="Proteomes" id="UP001058124">
    <property type="component" value="Unassembled WGS sequence"/>
</dbReference>
<proteinExistence type="predicted"/>
<reference evidence="1" key="1">
    <citation type="submission" date="2022-06" db="EMBL/GenBank/DDBJ databases">
        <title>Draft genome sequences of Leminorella grimontii str. JCM5902.</title>
        <authorList>
            <person name="Wakabayashi Y."/>
            <person name="Kojima K."/>
        </authorList>
    </citation>
    <scope>NUCLEOTIDE SEQUENCE</scope>
    <source>
        <strain evidence="1">JCM 5902</strain>
    </source>
</reference>
<evidence type="ECO:0008006" key="3">
    <source>
        <dbReference type="Google" id="ProtNLM"/>
    </source>
</evidence>
<name>A0AAV5N5K0_9GAMM</name>
<dbReference type="InterPro" id="IPR050767">
    <property type="entry name" value="Sel1_AlgK"/>
</dbReference>
<dbReference type="SMART" id="SM00671">
    <property type="entry name" value="SEL1"/>
    <property type="match status" value="6"/>
</dbReference>